<protein>
    <recommendedName>
        <fullName evidence="1">DUF4283 domain-containing protein</fullName>
    </recommendedName>
</protein>
<reference evidence="2" key="2">
    <citation type="journal article" date="2024" name="Plant">
        <title>Genomic evolution and insights into agronomic trait innovations of Sesamum species.</title>
        <authorList>
            <person name="Miao H."/>
            <person name="Wang L."/>
            <person name="Qu L."/>
            <person name="Liu H."/>
            <person name="Sun Y."/>
            <person name="Le M."/>
            <person name="Wang Q."/>
            <person name="Wei S."/>
            <person name="Zheng Y."/>
            <person name="Lin W."/>
            <person name="Duan Y."/>
            <person name="Cao H."/>
            <person name="Xiong S."/>
            <person name="Wang X."/>
            <person name="Wei L."/>
            <person name="Li C."/>
            <person name="Ma Q."/>
            <person name="Ju M."/>
            <person name="Zhao R."/>
            <person name="Li G."/>
            <person name="Mu C."/>
            <person name="Tian Q."/>
            <person name="Mei H."/>
            <person name="Zhang T."/>
            <person name="Gao T."/>
            <person name="Zhang H."/>
        </authorList>
    </citation>
    <scope>NUCLEOTIDE SEQUENCE</scope>
    <source>
        <strain evidence="2">3651</strain>
    </source>
</reference>
<keyword evidence="3" id="KW-1185">Reference proteome</keyword>
<dbReference type="Proteomes" id="UP001293254">
    <property type="component" value="Unassembled WGS sequence"/>
</dbReference>
<reference evidence="2" key="1">
    <citation type="submission" date="2020-06" db="EMBL/GenBank/DDBJ databases">
        <authorList>
            <person name="Li T."/>
            <person name="Hu X."/>
            <person name="Zhang T."/>
            <person name="Song X."/>
            <person name="Zhang H."/>
            <person name="Dai N."/>
            <person name="Sheng W."/>
            <person name="Hou X."/>
            <person name="Wei L."/>
        </authorList>
    </citation>
    <scope>NUCLEOTIDE SEQUENCE</scope>
    <source>
        <strain evidence="2">3651</strain>
        <tissue evidence="2">Leaf</tissue>
    </source>
</reference>
<evidence type="ECO:0000313" key="3">
    <source>
        <dbReference type="Proteomes" id="UP001293254"/>
    </source>
</evidence>
<name>A0AAE1YS49_9LAMI</name>
<sequence length="116" mass="13615">MIHFEALKGRLIQLIQAARGVTIRKISETRFCLVFNHKEDLRRALDMRPWIIDRNLVVLQPLSQPEDPLSISLEWCPFFVHIHDLQLGQRSVDVLRYIGNYVGAWLDVNHIERDIS</sequence>
<dbReference type="InterPro" id="IPR025558">
    <property type="entry name" value="DUF4283"/>
</dbReference>
<evidence type="ECO:0000259" key="1">
    <source>
        <dbReference type="Pfam" id="PF14111"/>
    </source>
</evidence>
<evidence type="ECO:0000313" key="2">
    <source>
        <dbReference type="EMBL" id="KAK4435172.1"/>
    </source>
</evidence>
<dbReference type="EMBL" id="JACGWO010000002">
    <property type="protein sequence ID" value="KAK4435172.1"/>
    <property type="molecule type" value="Genomic_DNA"/>
</dbReference>
<accession>A0AAE1YS49</accession>
<comment type="caution">
    <text evidence="2">The sequence shown here is derived from an EMBL/GenBank/DDBJ whole genome shotgun (WGS) entry which is preliminary data.</text>
</comment>
<feature type="domain" description="DUF4283" evidence="1">
    <location>
        <begin position="1"/>
        <end position="68"/>
    </location>
</feature>
<gene>
    <name evidence="2" type="ORF">Salat_0680500</name>
</gene>
<proteinExistence type="predicted"/>
<dbReference type="Pfam" id="PF14111">
    <property type="entry name" value="DUF4283"/>
    <property type="match status" value="1"/>
</dbReference>
<dbReference type="AlphaFoldDB" id="A0AAE1YS49"/>
<organism evidence="2 3">
    <name type="scientific">Sesamum alatum</name>
    <dbReference type="NCBI Taxonomy" id="300844"/>
    <lineage>
        <taxon>Eukaryota</taxon>
        <taxon>Viridiplantae</taxon>
        <taxon>Streptophyta</taxon>
        <taxon>Embryophyta</taxon>
        <taxon>Tracheophyta</taxon>
        <taxon>Spermatophyta</taxon>
        <taxon>Magnoliopsida</taxon>
        <taxon>eudicotyledons</taxon>
        <taxon>Gunneridae</taxon>
        <taxon>Pentapetalae</taxon>
        <taxon>asterids</taxon>
        <taxon>lamiids</taxon>
        <taxon>Lamiales</taxon>
        <taxon>Pedaliaceae</taxon>
        <taxon>Sesamum</taxon>
    </lineage>
</organism>